<evidence type="ECO:0000259" key="12">
    <source>
        <dbReference type="PROSITE" id="PS51674"/>
    </source>
</evidence>
<comment type="similarity">
    <text evidence="2 11">Belongs to the WhiB family.</text>
</comment>
<comment type="cofactor">
    <cofactor evidence="11">
        <name>[4Fe-4S] cluster</name>
        <dbReference type="ChEBI" id="CHEBI:49883"/>
    </cofactor>
    <text evidence="11">Binds 1 [4Fe-4S] cluster per subunit. Following nitrosylation of the [4Fe-4S] cluster binds 1 [4Fe-8(NO)] cluster per subunit.</text>
</comment>
<evidence type="ECO:0000256" key="6">
    <source>
        <dbReference type="ARBA" id="ARBA00023014"/>
    </source>
</evidence>
<evidence type="ECO:0000313" key="13">
    <source>
        <dbReference type="EMBL" id="MER6976017.1"/>
    </source>
</evidence>
<evidence type="ECO:0000256" key="5">
    <source>
        <dbReference type="ARBA" id="ARBA00023004"/>
    </source>
</evidence>
<evidence type="ECO:0000256" key="9">
    <source>
        <dbReference type="ARBA" id="ARBA00023157"/>
    </source>
</evidence>
<dbReference type="PANTHER" id="PTHR38839">
    <property type="entry name" value="TRANSCRIPTIONAL REGULATOR WHID-RELATED"/>
    <property type="match status" value="1"/>
</dbReference>
<feature type="binding site" evidence="11">
    <location>
        <position position="61"/>
    </location>
    <ligand>
        <name>[4Fe-4S] cluster</name>
        <dbReference type="ChEBI" id="CHEBI:49883"/>
    </ligand>
</feature>
<feature type="binding site" evidence="11">
    <location>
        <position position="23"/>
    </location>
    <ligand>
        <name>[4Fe-4S] cluster</name>
        <dbReference type="ChEBI" id="CHEBI:49883"/>
    </ligand>
</feature>
<keyword evidence="5 11" id="KW-0408">Iron</keyword>
<evidence type="ECO:0000256" key="7">
    <source>
        <dbReference type="ARBA" id="ARBA00023015"/>
    </source>
</evidence>
<comment type="PTM">
    <text evidence="11">Upon Fe-S cluster removal intramolecular disulfide bonds are formed.</text>
</comment>
<keyword evidence="6 11" id="KW-0411">Iron-sulfur</keyword>
<comment type="caution">
    <text evidence="13">The sequence shown here is derived from an EMBL/GenBank/DDBJ whole genome shotgun (WGS) entry which is preliminary data.</text>
</comment>
<name>A0ABV1VVP7_9ACTN</name>
<comment type="subcellular location">
    <subcellularLocation>
        <location evidence="1 11">Cytoplasm</location>
    </subcellularLocation>
</comment>
<dbReference type="RefSeq" id="WP_086727005.1">
    <property type="nucleotide sequence ID" value="NZ_MUBM01000165.1"/>
</dbReference>
<evidence type="ECO:0000313" key="14">
    <source>
        <dbReference type="Proteomes" id="UP001458415"/>
    </source>
</evidence>
<keyword evidence="4 11" id="KW-0479">Metal-binding</keyword>
<proteinExistence type="inferred from homology"/>
<evidence type="ECO:0000256" key="8">
    <source>
        <dbReference type="ARBA" id="ARBA00023125"/>
    </source>
</evidence>
<evidence type="ECO:0000256" key="1">
    <source>
        <dbReference type="ARBA" id="ARBA00004496"/>
    </source>
</evidence>
<dbReference type="HAMAP" id="MF_01479">
    <property type="entry name" value="WhiB"/>
    <property type="match status" value="1"/>
</dbReference>
<comment type="function">
    <text evidence="11">Acts as a transcriptional regulator. Probably redox-responsive. The apo- but not holo-form probably binds DNA.</text>
</comment>
<dbReference type="Proteomes" id="UP001458415">
    <property type="component" value="Unassembled WGS sequence"/>
</dbReference>
<evidence type="ECO:0000256" key="2">
    <source>
        <dbReference type="ARBA" id="ARBA00006597"/>
    </source>
</evidence>
<accession>A0ABV1VVP7</accession>
<keyword evidence="8 11" id="KW-0238">DNA-binding</keyword>
<keyword evidence="9 11" id="KW-1015">Disulfide bond</keyword>
<feature type="binding site" evidence="11">
    <location>
        <position position="52"/>
    </location>
    <ligand>
        <name>[4Fe-4S] cluster</name>
        <dbReference type="ChEBI" id="CHEBI:49883"/>
    </ligand>
</feature>
<dbReference type="EMBL" id="JBEPCU010000019">
    <property type="protein sequence ID" value="MER6976017.1"/>
    <property type="molecule type" value="Genomic_DNA"/>
</dbReference>
<evidence type="ECO:0000256" key="11">
    <source>
        <dbReference type="HAMAP-Rule" id="MF_01479"/>
    </source>
</evidence>
<dbReference type="InterPro" id="IPR034768">
    <property type="entry name" value="4FE4S_WBL"/>
</dbReference>
<evidence type="ECO:0000256" key="10">
    <source>
        <dbReference type="ARBA" id="ARBA00023163"/>
    </source>
</evidence>
<keyword evidence="11" id="KW-0963">Cytoplasm</keyword>
<organism evidence="13 14">
    <name type="scientific">Streptomyces carpinensis</name>
    <dbReference type="NCBI Taxonomy" id="66369"/>
    <lineage>
        <taxon>Bacteria</taxon>
        <taxon>Bacillati</taxon>
        <taxon>Actinomycetota</taxon>
        <taxon>Actinomycetes</taxon>
        <taxon>Kitasatosporales</taxon>
        <taxon>Streptomycetaceae</taxon>
        <taxon>Streptomyces</taxon>
    </lineage>
</organism>
<feature type="binding site" evidence="11">
    <location>
        <position position="55"/>
    </location>
    <ligand>
        <name>[4Fe-4S] cluster</name>
        <dbReference type="ChEBI" id="CHEBI:49883"/>
    </ligand>
</feature>
<dbReference type="PROSITE" id="PS51674">
    <property type="entry name" value="4FE4S_WBL"/>
    <property type="match status" value="1"/>
</dbReference>
<sequence>MRTSYDTPTTHKRRDWWGDRALCREKDPATFFPDDWRRGIGELEATVAKQVCARCPVIEPCLAGALERREPVGIWGGLDPDERGALVTSRGRITQAPAA</sequence>
<protein>
    <recommendedName>
        <fullName evidence="11">Transcriptional regulator WhiB</fullName>
    </recommendedName>
</protein>
<evidence type="ECO:0000256" key="4">
    <source>
        <dbReference type="ARBA" id="ARBA00022723"/>
    </source>
</evidence>
<keyword evidence="3 11" id="KW-0004">4Fe-4S</keyword>
<keyword evidence="14" id="KW-1185">Reference proteome</keyword>
<gene>
    <name evidence="11" type="primary">whiB</name>
    <name evidence="13" type="ORF">ABT317_02915</name>
</gene>
<dbReference type="InterPro" id="IPR003482">
    <property type="entry name" value="Whib"/>
</dbReference>
<feature type="domain" description="4Fe-4S Wbl-type" evidence="12">
    <location>
        <begin position="22"/>
        <end position="85"/>
    </location>
</feature>
<dbReference type="Pfam" id="PF02467">
    <property type="entry name" value="Whib"/>
    <property type="match status" value="1"/>
</dbReference>
<keyword evidence="7 11" id="KW-0805">Transcription regulation</keyword>
<keyword evidence="10 11" id="KW-0804">Transcription</keyword>
<evidence type="ECO:0000256" key="3">
    <source>
        <dbReference type="ARBA" id="ARBA00022485"/>
    </source>
</evidence>
<comment type="PTM">
    <text evidence="11">The Fe-S cluster can be nitrosylated by nitric oxide (NO).</text>
</comment>
<reference evidence="13 14" key="1">
    <citation type="submission" date="2024-06" db="EMBL/GenBank/DDBJ databases">
        <title>The Natural Products Discovery Center: Release of the First 8490 Sequenced Strains for Exploring Actinobacteria Biosynthetic Diversity.</title>
        <authorList>
            <person name="Kalkreuter E."/>
            <person name="Kautsar S.A."/>
            <person name="Yang D."/>
            <person name="Bader C.D."/>
            <person name="Teijaro C.N."/>
            <person name="Fluegel L."/>
            <person name="Davis C.M."/>
            <person name="Simpson J.R."/>
            <person name="Lauterbach L."/>
            <person name="Steele A.D."/>
            <person name="Gui C."/>
            <person name="Meng S."/>
            <person name="Li G."/>
            <person name="Viehrig K."/>
            <person name="Ye F."/>
            <person name="Su P."/>
            <person name="Kiefer A.F."/>
            <person name="Nichols A."/>
            <person name="Cepeda A.J."/>
            <person name="Yan W."/>
            <person name="Fan B."/>
            <person name="Jiang Y."/>
            <person name="Adhikari A."/>
            <person name="Zheng C.-J."/>
            <person name="Schuster L."/>
            <person name="Cowan T.M."/>
            <person name="Smanski M.J."/>
            <person name="Chevrette M.G."/>
            <person name="De Carvalho L.P.S."/>
            <person name="Shen B."/>
        </authorList>
    </citation>
    <scope>NUCLEOTIDE SEQUENCE [LARGE SCALE GENOMIC DNA]</scope>
    <source>
        <strain evidence="13 14">NPDC000634</strain>
    </source>
</reference>